<dbReference type="RefSeq" id="WP_048594166.1">
    <property type="nucleotide sequence ID" value="NZ_CVLB01000001.1"/>
</dbReference>
<keyword evidence="3" id="KW-1185">Reference proteome</keyword>
<protein>
    <submittedName>
        <fullName evidence="2">Uncharacterized protein</fullName>
    </submittedName>
</protein>
<accession>A0A0G4K5Z6</accession>
<sequence>MKKILAIILITIINIPLLAQEDVKPQRDLTDKSDEGWYFSNHFLGRWNHFGALYQGQLFYKKALFREMNNFFFADSYVLAGIEQELSSFSRTSAYVEFQPLIALKMLFKFTYEAGLADPGRPVLVDGNTKEFNHALPPFTGLNPMNKKPQYVGGNTIYVQFAPTLTMGGPAGPGLIALIYTPYINYVRAFGVDKNEYVYLARESIVVKAEDVYFNHDIKLGYSMKEWGMAFAINTTIEHMLSSVKDLYRVGLFAAYSYKKALNSVPSLSPFVSTKIGTWLIEKHAQYKFVIQLDAGIEWKFY</sequence>
<name>A0A0G4K5Z6_9SPIR</name>
<dbReference type="Proteomes" id="UP000043763">
    <property type="component" value="Unassembled WGS sequence"/>
</dbReference>
<evidence type="ECO:0000256" key="1">
    <source>
        <dbReference type="SAM" id="SignalP"/>
    </source>
</evidence>
<organism evidence="2 3">
    <name type="scientific">Brachyspira suanatina</name>
    <dbReference type="NCBI Taxonomy" id="381802"/>
    <lineage>
        <taxon>Bacteria</taxon>
        <taxon>Pseudomonadati</taxon>
        <taxon>Spirochaetota</taxon>
        <taxon>Spirochaetia</taxon>
        <taxon>Brachyspirales</taxon>
        <taxon>Brachyspiraceae</taxon>
        <taxon>Brachyspira</taxon>
    </lineage>
</organism>
<feature type="chain" id="PRO_5005194392" evidence="1">
    <location>
        <begin position="20"/>
        <end position="302"/>
    </location>
</feature>
<keyword evidence="1" id="KW-0732">Signal</keyword>
<evidence type="ECO:0000313" key="2">
    <source>
        <dbReference type="EMBL" id="CRF32730.1"/>
    </source>
</evidence>
<dbReference type="OrthoDB" id="308547at2"/>
<proteinExistence type="predicted"/>
<feature type="signal peptide" evidence="1">
    <location>
        <begin position="1"/>
        <end position="19"/>
    </location>
</feature>
<dbReference type="AlphaFoldDB" id="A0A0G4K5Z6"/>
<gene>
    <name evidence="2" type="ORF">BRSU_0988</name>
</gene>
<dbReference type="EMBL" id="CVLB01000001">
    <property type="protein sequence ID" value="CRF32730.1"/>
    <property type="molecule type" value="Genomic_DNA"/>
</dbReference>
<reference evidence="3" key="1">
    <citation type="submission" date="2015-04" db="EMBL/GenBank/DDBJ databases">
        <authorList>
            <person name="Mushtaq Mamoona"/>
        </authorList>
    </citation>
    <scope>NUCLEOTIDE SEQUENCE [LARGE SCALE GENOMIC DNA]</scope>
    <source>
        <strain evidence="3">AN4859/03</strain>
    </source>
</reference>
<evidence type="ECO:0000313" key="3">
    <source>
        <dbReference type="Proteomes" id="UP000043763"/>
    </source>
</evidence>